<accession>A0A8J8AYL9</accession>
<comment type="caution">
    <text evidence="2">The sequence shown here is derived from an EMBL/GenBank/DDBJ whole genome shotgun (WGS) entry which is preliminary data.</text>
</comment>
<keyword evidence="4" id="KW-1185">Reference proteome</keyword>
<protein>
    <recommendedName>
        <fullName evidence="5">Transmembrane protein</fullName>
    </recommendedName>
</protein>
<feature type="transmembrane region" description="Helical" evidence="1">
    <location>
        <begin position="55"/>
        <end position="76"/>
    </location>
</feature>
<dbReference type="AlphaFoldDB" id="A0A8J8AYL9"/>
<proteinExistence type="predicted"/>
<keyword evidence="1" id="KW-0812">Transmembrane</keyword>
<feature type="transmembrane region" description="Helical" evidence="1">
    <location>
        <begin position="96"/>
        <end position="119"/>
    </location>
</feature>
<reference evidence="3 4" key="1">
    <citation type="journal article" date="2021" name="Microbiol. Resour. Announc.">
        <title>Draft Genome Sequence of Coralloluteibacterium stylophorae LMG 29479T.</title>
        <authorList>
            <person name="Karlyshev A.V."/>
            <person name="Kudryashova E.B."/>
            <person name="Ariskina E.V."/>
            <person name="Conroy A.P."/>
            <person name="Abidueva E.Y."/>
        </authorList>
    </citation>
    <scope>NUCLEOTIDE SEQUENCE [LARGE SCALE GENOMIC DNA]</scope>
    <source>
        <strain evidence="3 4">LMG 29479</strain>
    </source>
</reference>
<keyword evidence="1" id="KW-0472">Membrane</keyword>
<sequence length="128" mass="14294">MKALKARAQRRRATLWTLIVPPTVWALHFLFAYLFVAIRCAKHGDQEVIGDIRMWIGIATVAAFVPIVATALVSWWQMRRPGDAPPHDDSTENDRLRFLAVATLMLAALSLIAVIYTALPVLVLGDCR</sequence>
<dbReference type="RefSeq" id="WP_211927143.1">
    <property type="nucleotide sequence ID" value="NZ_JAGQFT020000005.1"/>
</dbReference>
<evidence type="ECO:0008006" key="5">
    <source>
        <dbReference type="Google" id="ProtNLM"/>
    </source>
</evidence>
<dbReference type="Proteomes" id="UP000675747">
    <property type="component" value="Unassembled WGS sequence"/>
</dbReference>
<evidence type="ECO:0000313" key="4">
    <source>
        <dbReference type="Proteomes" id="UP000675747"/>
    </source>
</evidence>
<keyword evidence="1" id="KW-1133">Transmembrane helix</keyword>
<evidence type="ECO:0000256" key="1">
    <source>
        <dbReference type="SAM" id="Phobius"/>
    </source>
</evidence>
<reference evidence="2" key="2">
    <citation type="submission" date="2021-04" db="EMBL/GenBank/DDBJ databases">
        <authorList>
            <person name="Karlyshev A.V."/>
        </authorList>
    </citation>
    <scope>NUCLEOTIDE SEQUENCE</scope>
    <source>
        <strain evidence="2">LMG 29479</strain>
    </source>
</reference>
<name>A0A8J8AYL9_9GAMM</name>
<feature type="transmembrane region" description="Helical" evidence="1">
    <location>
        <begin position="12"/>
        <end position="35"/>
    </location>
</feature>
<gene>
    <name evidence="3" type="ORF">KB893_008790</name>
    <name evidence="2" type="ORF">KB893_11980</name>
</gene>
<dbReference type="EMBL" id="JAGQFT020000005">
    <property type="protein sequence ID" value="MBS7457232.1"/>
    <property type="molecule type" value="Genomic_DNA"/>
</dbReference>
<organism evidence="2">
    <name type="scientific">Coralloluteibacterium stylophorae</name>
    <dbReference type="NCBI Taxonomy" id="1776034"/>
    <lineage>
        <taxon>Bacteria</taxon>
        <taxon>Pseudomonadati</taxon>
        <taxon>Pseudomonadota</taxon>
        <taxon>Gammaproteobacteria</taxon>
        <taxon>Lysobacterales</taxon>
        <taxon>Lysobacteraceae</taxon>
        <taxon>Coralloluteibacterium</taxon>
    </lineage>
</organism>
<evidence type="ECO:0000313" key="2">
    <source>
        <dbReference type="EMBL" id="MBR0563225.1"/>
    </source>
</evidence>
<dbReference type="EMBL" id="JAGQFT010000110">
    <property type="protein sequence ID" value="MBR0563225.1"/>
    <property type="molecule type" value="Genomic_DNA"/>
</dbReference>
<evidence type="ECO:0000313" key="3">
    <source>
        <dbReference type="EMBL" id="MBS7457232.1"/>
    </source>
</evidence>